<dbReference type="GO" id="GO:0004674">
    <property type="term" value="F:protein serine/threonine kinase activity"/>
    <property type="evidence" value="ECO:0007669"/>
    <property type="project" value="UniProtKB-KW"/>
</dbReference>
<proteinExistence type="predicted"/>
<evidence type="ECO:0000259" key="13">
    <source>
        <dbReference type="PROSITE" id="PS50011"/>
    </source>
</evidence>
<keyword evidence="2" id="KW-0808">Transferase</keyword>
<dbReference type="PANTHER" id="PTHR24350">
    <property type="entry name" value="SERINE/THREONINE-PROTEIN KINASE IAL-RELATED"/>
    <property type="match status" value="1"/>
</dbReference>
<evidence type="ECO:0000313" key="14">
    <source>
        <dbReference type="EMBL" id="KAJ6216679.1"/>
    </source>
</evidence>
<comment type="catalytic activity">
    <reaction evidence="6">
        <text>L-threonyl-[protein] + ATP = O-phospho-L-threonyl-[protein] + ADP + H(+)</text>
        <dbReference type="Rhea" id="RHEA:46608"/>
        <dbReference type="Rhea" id="RHEA-COMP:11060"/>
        <dbReference type="Rhea" id="RHEA-COMP:11605"/>
        <dbReference type="ChEBI" id="CHEBI:15378"/>
        <dbReference type="ChEBI" id="CHEBI:30013"/>
        <dbReference type="ChEBI" id="CHEBI:30616"/>
        <dbReference type="ChEBI" id="CHEBI:61977"/>
        <dbReference type="ChEBI" id="CHEBI:456216"/>
        <dbReference type="EC" id="2.7.11.1"/>
    </reaction>
</comment>
<dbReference type="OrthoDB" id="541276at2759"/>
<dbReference type="Pfam" id="PF00069">
    <property type="entry name" value="Pkinase"/>
    <property type="match status" value="1"/>
</dbReference>
<feature type="binding site" evidence="9">
    <location>
        <begin position="313"/>
        <end position="314"/>
    </location>
    <ligand>
        <name>ATP</name>
        <dbReference type="ChEBI" id="CHEBI:30616"/>
    </ligand>
</feature>
<feature type="compositionally biased region" description="Low complexity" evidence="12">
    <location>
        <begin position="469"/>
        <end position="503"/>
    </location>
</feature>
<evidence type="ECO:0000256" key="12">
    <source>
        <dbReference type="SAM" id="MobiDB-lite"/>
    </source>
</evidence>
<dbReference type="InterPro" id="IPR030616">
    <property type="entry name" value="Aur-like"/>
</dbReference>
<dbReference type="Proteomes" id="UP001142055">
    <property type="component" value="Chromosome 3"/>
</dbReference>
<evidence type="ECO:0000313" key="15">
    <source>
        <dbReference type="Proteomes" id="UP001142055"/>
    </source>
</evidence>
<dbReference type="PROSITE" id="PS50011">
    <property type="entry name" value="PROTEIN_KINASE_DOM"/>
    <property type="match status" value="1"/>
</dbReference>
<reference evidence="14" key="1">
    <citation type="submission" date="2022-12" db="EMBL/GenBank/DDBJ databases">
        <title>Genome assemblies of Blomia tropicalis.</title>
        <authorList>
            <person name="Cui Y."/>
        </authorList>
    </citation>
    <scope>NUCLEOTIDE SEQUENCE</scope>
    <source>
        <tissue evidence="14">Adult mites</tissue>
    </source>
</reference>
<dbReference type="AlphaFoldDB" id="A0A9Q0M0I9"/>
<feature type="cross-link" description="Glycyl lysine isopeptide (Lys-Gly) (interchain with G-Cter in SUMO2)" evidence="10">
    <location>
        <position position="311"/>
    </location>
</feature>
<keyword evidence="1" id="KW-0723">Serine/threonine-protein kinase</keyword>
<evidence type="ECO:0000256" key="8">
    <source>
        <dbReference type="PIRSR" id="PIRSR630616-1"/>
    </source>
</evidence>
<keyword evidence="3 9" id="KW-0547">Nucleotide-binding</keyword>
<keyword evidence="15" id="KW-1185">Reference proteome</keyword>
<feature type="binding site" evidence="9">
    <location>
        <position position="327"/>
    </location>
    <ligand>
        <name>ATP</name>
        <dbReference type="ChEBI" id="CHEBI:30616"/>
    </ligand>
</feature>
<dbReference type="PROSITE" id="PS00107">
    <property type="entry name" value="PROTEIN_KINASE_ATP"/>
    <property type="match status" value="1"/>
</dbReference>
<feature type="active site" description="Proton acceptor" evidence="8">
    <location>
        <position position="309"/>
    </location>
</feature>
<organism evidence="14 15">
    <name type="scientific">Blomia tropicalis</name>
    <name type="common">Mite</name>
    <dbReference type="NCBI Taxonomy" id="40697"/>
    <lineage>
        <taxon>Eukaryota</taxon>
        <taxon>Metazoa</taxon>
        <taxon>Ecdysozoa</taxon>
        <taxon>Arthropoda</taxon>
        <taxon>Chelicerata</taxon>
        <taxon>Arachnida</taxon>
        <taxon>Acari</taxon>
        <taxon>Acariformes</taxon>
        <taxon>Sarcoptiformes</taxon>
        <taxon>Astigmata</taxon>
        <taxon>Glycyphagoidea</taxon>
        <taxon>Echimyopodidae</taxon>
        <taxon>Blomia</taxon>
    </lineage>
</organism>
<evidence type="ECO:0000256" key="11">
    <source>
        <dbReference type="PROSITE-ProRule" id="PRU10141"/>
    </source>
</evidence>
<evidence type="ECO:0000256" key="5">
    <source>
        <dbReference type="ARBA" id="ARBA00022840"/>
    </source>
</evidence>
<comment type="catalytic activity">
    <reaction evidence="7">
        <text>L-seryl-[protein] + ATP = O-phospho-L-seryl-[protein] + ADP + H(+)</text>
        <dbReference type="Rhea" id="RHEA:17989"/>
        <dbReference type="Rhea" id="RHEA-COMP:9863"/>
        <dbReference type="Rhea" id="RHEA-COMP:11604"/>
        <dbReference type="ChEBI" id="CHEBI:15378"/>
        <dbReference type="ChEBI" id="CHEBI:29999"/>
        <dbReference type="ChEBI" id="CHEBI:30616"/>
        <dbReference type="ChEBI" id="CHEBI:83421"/>
        <dbReference type="ChEBI" id="CHEBI:456216"/>
        <dbReference type="EC" id="2.7.11.1"/>
    </reaction>
</comment>
<feature type="region of interest" description="Disordered" evidence="12">
    <location>
        <begin position="1"/>
        <end position="167"/>
    </location>
</feature>
<dbReference type="InterPro" id="IPR008271">
    <property type="entry name" value="Ser/Thr_kinase_AS"/>
</dbReference>
<evidence type="ECO:0000256" key="3">
    <source>
        <dbReference type="ARBA" id="ARBA00022741"/>
    </source>
</evidence>
<keyword evidence="5 9" id="KW-0067">ATP-binding</keyword>
<protein>
    <recommendedName>
        <fullName evidence="13">Protein kinase domain-containing protein</fullName>
    </recommendedName>
</protein>
<comment type="caution">
    <text evidence="14">The sequence shown here is derived from an EMBL/GenBank/DDBJ whole genome shotgun (WGS) entry which is preliminary data.</text>
</comment>
<dbReference type="Gene3D" id="1.10.510.10">
    <property type="entry name" value="Transferase(Phosphotransferase) domain 1"/>
    <property type="match status" value="1"/>
</dbReference>
<accession>A0A9Q0M0I9</accession>
<name>A0A9Q0M0I9_BLOTA</name>
<dbReference type="SUPFAM" id="SSF56112">
    <property type="entry name" value="Protein kinase-like (PK-like)"/>
    <property type="match status" value="1"/>
</dbReference>
<feature type="compositionally biased region" description="Low complexity" evidence="12">
    <location>
        <begin position="100"/>
        <end position="111"/>
    </location>
</feature>
<dbReference type="InterPro" id="IPR017441">
    <property type="entry name" value="Protein_kinase_ATP_BS"/>
</dbReference>
<sequence length="527" mass="58355">MSKHQQKSGSATGVSKSPSTSAEAMSCSRVGASRTSVNKKGNSNNSNNGSNNNGSSNSSSTSATTQGGGTSCSENYRSQSVRKERFRTARSSKRTQSNQSISRHGTSSSSSHHLHGKGSRPSSSSHNDDRSSKTSGNSNEEASRSESKQKHSTSDCSESATVDNELRDTFQRDPKMVALFAKKKYKPIKILGRGSYGQVYKGIKVDTGEFVAIKVVQMAKLGPIFREKYLPQELAALIYTKHDNVVRTIDIIRADEKLFVFMEFCPNGDIRGYLARCGAIGEKLPQYWFGQIVAALAYLHRHLRMAHRDMKLENVLLDSRYDTKLADFGFAKEIWDSSRHCVIMSKTICGTLAYFSPQLLQQMPYNGFAADAWACGVMLFVLLNLQYPFSQKKPEDMKIALLEMTNYPTYLRSKFVPTISSNAIDLTLQLLNPDEMARMSLHQALRHEWLSVPVERSVAFASVANLQHSKSGSQSSTSNTTNQQQSQHQQQSSNSYQSFSANTTKKTSSKRVSGSEPKRKSKKTVSS</sequence>
<evidence type="ECO:0000256" key="7">
    <source>
        <dbReference type="ARBA" id="ARBA00048679"/>
    </source>
</evidence>
<evidence type="ECO:0000256" key="4">
    <source>
        <dbReference type="ARBA" id="ARBA00022777"/>
    </source>
</evidence>
<dbReference type="PROSITE" id="PS00108">
    <property type="entry name" value="PROTEIN_KINASE_ST"/>
    <property type="match status" value="1"/>
</dbReference>
<feature type="domain" description="Protein kinase" evidence="13">
    <location>
        <begin position="185"/>
        <end position="450"/>
    </location>
</feature>
<evidence type="ECO:0000256" key="1">
    <source>
        <dbReference type="ARBA" id="ARBA00022527"/>
    </source>
</evidence>
<dbReference type="InterPro" id="IPR011009">
    <property type="entry name" value="Kinase-like_dom_sf"/>
</dbReference>
<gene>
    <name evidence="14" type="ORF">RDWZM_007836</name>
</gene>
<keyword evidence="4" id="KW-0418">Kinase</keyword>
<evidence type="ECO:0000256" key="9">
    <source>
        <dbReference type="PIRSR" id="PIRSR630616-2"/>
    </source>
</evidence>
<dbReference type="GO" id="GO:0005524">
    <property type="term" value="F:ATP binding"/>
    <property type="evidence" value="ECO:0007669"/>
    <property type="project" value="UniProtKB-UniRule"/>
</dbReference>
<dbReference type="SMART" id="SM00220">
    <property type="entry name" value="S_TKc"/>
    <property type="match status" value="1"/>
</dbReference>
<evidence type="ECO:0000256" key="6">
    <source>
        <dbReference type="ARBA" id="ARBA00047899"/>
    </source>
</evidence>
<feature type="compositionally biased region" description="Polar residues" evidence="12">
    <location>
        <begin position="7"/>
        <end position="23"/>
    </location>
</feature>
<feature type="compositionally biased region" description="Basic and acidic residues" evidence="12">
    <location>
        <begin position="141"/>
        <end position="153"/>
    </location>
</feature>
<evidence type="ECO:0000256" key="10">
    <source>
        <dbReference type="PIRSR" id="PIRSR630616-3"/>
    </source>
</evidence>
<dbReference type="InterPro" id="IPR000719">
    <property type="entry name" value="Prot_kinase_dom"/>
</dbReference>
<feature type="binding site" evidence="9 11">
    <location>
        <position position="214"/>
    </location>
    <ligand>
        <name>ATP</name>
        <dbReference type="ChEBI" id="CHEBI:30616"/>
    </ligand>
</feature>
<feature type="region of interest" description="Disordered" evidence="12">
    <location>
        <begin position="469"/>
        <end position="527"/>
    </location>
</feature>
<evidence type="ECO:0000256" key="2">
    <source>
        <dbReference type="ARBA" id="ARBA00022679"/>
    </source>
</evidence>
<dbReference type="EMBL" id="JAPWDV010000003">
    <property type="protein sequence ID" value="KAJ6216679.1"/>
    <property type="molecule type" value="Genomic_DNA"/>
</dbReference>
<dbReference type="FunFam" id="1.10.510.10:FF:000571">
    <property type="entry name" value="Maternal embryonic leucine zipper kinase"/>
    <property type="match status" value="1"/>
</dbReference>
<dbReference type="OMA" id="DEMARMS"/>
<feature type="compositionally biased region" description="Low complexity" evidence="12">
    <location>
        <begin position="41"/>
        <end position="65"/>
    </location>
</feature>